<evidence type="ECO:0000256" key="1">
    <source>
        <dbReference type="SAM" id="MobiDB-lite"/>
    </source>
</evidence>
<organism evidence="2 3">
    <name type="scientific">Crenichthys baileyi</name>
    <name type="common">White River springfish</name>
    <dbReference type="NCBI Taxonomy" id="28760"/>
    <lineage>
        <taxon>Eukaryota</taxon>
        <taxon>Metazoa</taxon>
        <taxon>Chordata</taxon>
        <taxon>Craniata</taxon>
        <taxon>Vertebrata</taxon>
        <taxon>Euteleostomi</taxon>
        <taxon>Actinopterygii</taxon>
        <taxon>Neopterygii</taxon>
        <taxon>Teleostei</taxon>
        <taxon>Neoteleostei</taxon>
        <taxon>Acanthomorphata</taxon>
        <taxon>Ovalentaria</taxon>
        <taxon>Atherinomorphae</taxon>
        <taxon>Cyprinodontiformes</taxon>
        <taxon>Goodeidae</taxon>
        <taxon>Crenichthys</taxon>
    </lineage>
</organism>
<dbReference type="Proteomes" id="UP001311232">
    <property type="component" value="Unassembled WGS sequence"/>
</dbReference>
<proteinExistence type="predicted"/>
<sequence>MSSKGSTICLYPSCQTGYIMSHGLLAFCVGCFVPDLSFQASCPSCRCLLLEEKRLGARHLLSTRKGISHSRFRLSSRPDASKDGLCPSAP</sequence>
<evidence type="ECO:0000313" key="3">
    <source>
        <dbReference type="Proteomes" id="UP001311232"/>
    </source>
</evidence>
<feature type="non-terminal residue" evidence="2">
    <location>
        <position position="90"/>
    </location>
</feature>
<evidence type="ECO:0000313" key="2">
    <source>
        <dbReference type="EMBL" id="KAK5612961.1"/>
    </source>
</evidence>
<name>A0AAV9RVH3_9TELE</name>
<comment type="caution">
    <text evidence="2">The sequence shown here is derived from an EMBL/GenBank/DDBJ whole genome shotgun (WGS) entry which is preliminary data.</text>
</comment>
<protein>
    <submittedName>
        <fullName evidence="2">Uncharacterized protein</fullName>
    </submittedName>
</protein>
<accession>A0AAV9RVH3</accession>
<dbReference type="EMBL" id="JAHHUM010001273">
    <property type="protein sequence ID" value="KAK5612961.1"/>
    <property type="molecule type" value="Genomic_DNA"/>
</dbReference>
<gene>
    <name evidence="2" type="ORF">CRENBAI_003728</name>
</gene>
<reference evidence="2 3" key="1">
    <citation type="submission" date="2021-06" db="EMBL/GenBank/DDBJ databases">
        <authorList>
            <person name="Palmer J.M."/>
        </authorList>
    </citation>
    <scope>NUCLEOTIDE SEQUENCE [LARGE SCALE GENOMIC DNA]</scope>
    <source>
        <strain evidence="2 3">MEX-2019</strain>
        <tissue evidence="2">Muscle</tissue>
    </source>
</reference>
<feature type="region of interest" description="Disordered" evidence="1">
    <location>
        <begin position="68"/>
        <end position="90"/>
    </location>
</feature>
<keyword evidence="3" id="KW-1185">Reference proteome</keyword>
<dbReference type="AlphaFoldDB" id="A0AAV9RVH3"/>